<dbReference type="HAMAP" id="MF_00418">
    <property type="entry name" value="DapA"/>
    <property type="match status" value="1"/>
</dbReference>
<evidence type="ECO:0000256" key="6">
    <source>
        <dbReference type="ARBA" id="ARBA00022605"/>
    </source>
</evidence>
<evidence type="ECO:0000256" key="4">
    <source>
        <dbReference type="ARBA" id="ARBA00012086"/>
    </source>
</evidence>
<evidence type="ECO:0000256" key="13">
    <source>
        <dbReference type="PIRNR" id="PIRNR001365"/>
    </source>
</evidence>
<dbReference type="EMBL" id="FPLJ01000041">
    <property type="protein sequence ID" value="SGY89092.1"/>
    <property type="molecule type" value="Genomic_DNA"/>
</dbReference>
<protein>
    <recommendedName>
        <fullName evidence="4 12">4-hydroxy-tetrahydrodipicolinate synthase</fullName>
        <shortName evidence="12">HTPA synthase</shortName>
        <ecNumber evidence="4 12">4.3.3.7</ecNumber>
    </recommendedName>
</protein>
<dbReference type="InterPro" id="IPR005263">
    <property type="entry name" value="DapA"/>
</dbReference>
<dbReference type="AlphaFoldDB" id="A0A090IFZ7"/>
<dbReference type="GO" id="GO:0005829">
    <property type="term" value="C:cytosol"/>
    <property type="evidence" value="ECO:0007669"/>
    <property type="project" value="TreeGrafter"/>
</dbReference>
<keyword evidence="10 12" id="KW-0704">Schiff base</keyword>
<evidence type="ECO:0000256" key="3">
    <source>
        <dbReference type="ARBA" id="ARBA00007592"/>
    </source>
</evidence>
<keyword evidence="9 12" id="KW-0456">Lyase</keyword>
<dbReference type="SUPFAM" id="SSF51569">
    <property type="entry name" value="Aldolase"/>
    <property type="match status" value="1"/>
</dbReference>
<feature type="binding site" evidence="12 15">
    <location>
        <position position="203"/>
    </location>
    <ligand>
        <name>pyruvate</name>
        <dbReference type="ChEBI" id="CHEBI:15361"/>
    </ligand>
</feature>
<dbReference type="GO" id="GO:0008840">
    <property type="term" value="F:4-hydroxy-tetrahydrodipicolinate synthase activity"/>
    <property type="evidence" value="ECO:0007669"/>
    <property type="project" value="UniProtKB-UniRule"/>
</dbReference>
<keyword evidence="18" id="KW-1185">Reference proteome</keyword>
<dbReference type="Gene3D" id="3.20.20.70">
    <property type="entry name" value="Aldolase class I"/>
    <property type="match status" value="1"/>
</dbReference>
<dbReference type="UniPathway" id="UPA00034">
    <property type="reaction ID" value="UER00017"/>
</dbReference>
<comment type="function">
    <text evidence="1 12">Catalyzes the condensation of (S)-aspartate-beta-semialdehyde [(S)-ASA] and pyruvate to 4-hydroxy-tetrahydrodipicolinate (HTPA).</text>
</comment>
<comment type="caution">
    <text evidence="12">Was originally thought to be a dihydrodipicolinate synthase (DHDPS), catalyzing the condensation of (S)-aspartate-beta-semialdehyde [(S)-ASA] and pyruvate to dihydrodipicolinate (DHDP). However, it was shown in E.coli that the product of the enzymatic reaction is not dihydrodipicolinate but in fact (4S)-4-hydroxy-2,3,4,5-tetrahydro-(2S)-dipicolinic acid (HTPA), and that the consecutive dehydration reaction leading to DHDP is not spontaneous but catalyzed by DapB.</text>
</comment>
<feature type="site" description="Part of a proton relay during catalysis" evidence="12">
    <location>
        <position position="44"/>
    </location>
</feature>
<dbReference type="NCBIfam" id="TIGR00674">
    <property type="entry name" value="dapA"/>
    <property type="match status" value="1"/>
</dbReference>
<dbReference type="EC" id="4.3.3.7" evidence="4 12"/>
<feature type="binding site" evidence="12 15">
    <location>
        <position position="45"/>
    </location>
    <ligand>
        <name>pyruvate</name>
        <dbReference type="ChEBI" id="CHEBI:15361"/>
    </ligand>
</feature>
<reference evidence="17 19" key="2">
    <citation type="submission" date="2016-11" db="EMBL/GenBank/DDBJ databases">
        <authorList>
            <person name="Jaros S."/>
            <person name="Januszkiewicz K."/>
            <person name="Wedrychowicz H."/>
        </authorList>
    </citation>
    <scope>NUCLEOTIDE SEQUENCE [LARGE SCALE GENOMIC DNA]</scope>
    <source>
        <strain evidence="17">NVI 5450</strain>
    </source>
</reference>
<dbReference type="EMBL" id="FPLD01000052">
    <property type="protein sequence ID" value="SGY96741.1"/>
    <property type="molecule type" value="Genomic_DNA"/>
</dbReference>
<dbReference type="OrthoDB" id="9782828at2"/>
<dbReference type="Proteomes" id="UP000182660">
    <property type="component" value="Unassembled WGS sequence"/>
</dbReference>
<comment type="subcellular location">
    <subcellularLocation>
        <location evidence="12">Cytoplasm</location>
    </subcellularLocation>
</comment>
<comment type="pathway">
    <text evidence="2 12">Amino-acid biosynthesis; L-lysine biosynthesis via DAP pathway; (S)-tetrahydrodipicolinate from L-aspartate: step 3/4.</text>
</comment>
<dbReference type="SMART" id="SM01130">
    <property type="entry name" value="DHDPS"/>
    <property type="match status" value="1"/>
</dbReference>
<evidence type="ECO:0000256" key="10">
    <source>
        <dbReference type="ARBA" id="ARBA00023270"/>
    </source>
</evidence>
<evidence type="ECO:0000256" key="11">
    <source>
        <dbReference type="ARBA" id="ARBA00047836"/>
    </source>
</evidence>
<gene>
    <name evidence="12" type="primary">dapA</name>
    <name evidence="16" type="ORF">MT2528_1649</name>
    <name evidence="17" type="ORF">NVI5450_1874</name>
</gene>
<comment type="similarity">
    <text evidence="3 12 13">Belongs to the DapA family.</text>
</comment>
<keyword evidence="7 12" id="KW-0220">Diaminopimelate biosynthesis</keyword>
<comment type="subunit">
    <text evidence="12">Homotetramer; dimer of dimers.</text>
</comment>
<dbReference type="CDD" id="cd00950">
    <property type="entry name" value="DHDPS"/>
    <property type="match status" value="1"/>
</dbReference>
<feature type="active site" description="Proton donor/acceptor" evidence="12 14">
    <location>
        <position position="133"/>
    </location>
</feature>
<evidence type="ECO:0000313" key="18">
    <source>
        <dbReference type="Proteomes" id="UP000182660"/>
    </source>
</evidence>
<accession>A0A090IFZ7</accession>
<evidence type="ECO:0000256" key="8">
    <source>
        <dbReference type="ARBA" id="ARBA00023154"/>
    </source>
</evidence>
<evidence type="ECO:0000256" key="9">
    <source>
        <dbReference type="ARBA" id="ARBA00023239"/>
    </source>
</evidence>
<evidence type="ECO:0000313" key="19">
    <source>
        <dbReference type="Proteomes" id="UP000183794"/>
    </source>
</evidence>
<feature type="active site" description="Schiff-base intermediate with substrate" evidence="12 14">
    <location>
        <position position="161"/>
    </location>
</feature>
<name>A0A090IFZ7_9GAMM</name>
<keyword evidence="8 12" id="KW-0457">Lysine biosynthesis</keyword>
<dbReference type="GO" id="GO:0019877">
    <property type="term" value="P:diaminopimelate biosynthetic process"/>
    <property type="evidence" value="ECO:0007669"/>
    <property type="project" value="UniProtKB-UniRule"/>
</dbReference>
<feature type="site" description="Part of a proton relay during catalysis" evidence="12">
    <location>
        <position position="107"/>
    </location>
</feature>
<dbReference type="PROSITE" id="PS00666">
    <property type="entry name" value="DHDPS_2"/>
    <property type="match status" value="1"/>
</dbReference>
<dbReference type="PIRSF" id="PIRSF001365">
    <property type="entry name" value="DHDPS"/>
    <property type="match status" value="1"/>
</dbReference>
<evidence type="ECO:0000256" key="12">
    <source>
        <dbReference type="HAMAP-Rule" id="MF_00418"/>
    </source>
</evidence>
<evidence type="ECO:0000256" key="2">
    <source>
        <dbReference type="ARBA" id="ARBA00005120"/>
    </source>
</evidence>
<dbReference type="Pfam" id="PF00701">
    <property type="entry name" value="DHDPS"/>
    <property type="match status" value="1"/>
</dbReference>
<dbReference type="STRING" id="80854.MVIS_3529"/>
<dbReference type="GO" id="GO:0009089">
    <property type="term" value="P:lysine biosynthetic process via diaminopimelate"/>
    <property type="evidence" value="ECO:0007669"/>
    <property type="project" value="UniProtKB-UniRule"/>
</dbReference>
<dbReference type="RefSeq" id="WP_045111540.1">
    <property type="nucleotide sequence ID" value="NZ_CAWQZC010000113.1"/>
</dbReference>
<evidence type="ECO:0000256" key="15">
    <source>
        <dbReference type="PIRSR" id="PIRSR001365-2"/>
    </source>
</evidence>
<keyword evidence="5 12" id="KW-0963">Cytoplasm</keyword>
<dbReference type="InterPro" id="IPR013785">
    <property type="entry name" value="Aldolase_TIM"/>
</dbReference>
<reference evidence="16 18" key="1">
    <citation type="submission" date="2016-11" db="EMBL/GenBank/DDBJ databases">
        <authorList>
            <person name="Klemetsen T."/>
        </authorList>
    </citation>
    <scope>NUCLEOTIDE SEQUENCE [LARGE SCALE GENOMIC DNA]</scope>
    <source>
        <strain evidence="16">MT 2528</strain>
    </source>
</reference>
<evidence type="ECO:0000313" key="17">
    <source>
        <dbReference type="EMBL" id="SGY96741.1"/>
    </source>
</evidence>
<dbReference type="PANTHER" id="PTHR12128">
    <property type="entry name" value="DIHYDRODIPICOLINATE SYNTHASE"/>
    <property type="match status" value="1"/>
</dbReference>
<evidence type="ECO:0000256" key="5">
    <source>
        <dbReference type="ARBA" id="ARBA00022490"/>
    </source>
</evidence>
<dbReference type="InterPro" id="IPR002220">
    <property type="entry name" value="DapA-like"/>
</dbReference>
<keyword evidence="6 12" id="KW-0028">Amino-acid biosynthesis</keyword>
<proteinExistence type="inferred from homology"/>
<evidence type="ECO:0000313" key="16">
    <source>
        <dbReference type="EMBL" id="SGY89092.1"/>
    </source>
</evidence>
<dbReference type="InterPro" id="IPR020625">
    <property type="entry name" value="Schiff_base-form_aldolases_AS"/>
</dbReference>
<dbReference type="Proteomes" id="UP000183794">
    <property type="component" value="Unassembled WGS sequence"/>
</dbReference>
<dbReference type="KEGG" id="mvs:MVIS_3529"/>
<evidence type="ECO:0000256" key="14">
    <source>
        <dbReference type="PIRSR" id="PIRSR001365-1"/>
    </source>
</evidence>
<dbReference type="PANTHER" id="PTHR12128:SF66">
    <property type="entry name" value="4-HYDROXY-2-OXOGLUTARATE ALDOLASE, MITOCHONDRIAL"/>
    <property type="match status" value="1"/>
</dbReference>
<organism evidence="17 19">
    <name type="scientific">Moritella viscosa</name>
    <dbReference type="NCBI Taxonomy" id="80854"/>
    <lineage>
        <taxon>Bacteria</taxon>
        <taxon>Pseudomonadati</taxon>
        <taxon>Pseudomonadota</taxon>
        <taxon>Gammaproteobacteria</taxon>
        <taxon>Alteromonadales</taxon>
        <taxon>Moritellaceae</taxon>
        <taxon>Moritella</taxon>
    </lineage>
</organism>
<evidence type="ECO:0000256" key="7">
    <source>
        <dbReference type="ARBA" id="ARBA00022915"/>
    </source>
</evidence>
<dbReference type="GeneID" id="61295559"/>
<evidence type="ECO:0000256" key="1">
    <source>
        <dbReference type="ARBA" id="ARBA00003294"/>
    </source>
</evidence>
<dbReference type="PRINTS" id="PR00146">
    <property type="entry name" value="DHPICSNTHASE"/>
</dbReference>
<dbReference type="PATRIC" id="fig|80854.5.peg.3731"/>
<dbReference type="HOGENOM" id="CLU_049343_7_1_6"/>
<sequence>MLTGNIVALITPMLDNGDVDLCSLQGLVEYHIQSHTAALAVLGTTGESCTFSQDEHLSVVKQVLDMAQGRIAIIAGTGSNSTRNAITLSQELHKLGVTAGLCVTPYYNKPTQEGLYQHYKAITEACDLPQILYNVPSRTGCDISDEIVVRLAELNAIIGIKDATGDLTRLTQLKPFLPDDFLLYSGDDETGCEFMLQGGNGVISVTSNVAAGAMSRMCAFALAGQRTEATNINNKLMRLHQDLFVEANPIPVKWACKQLSLTTTANLRLPLIELDQQYHAQVSAALALAVDA</sequence>
<comment type="catalytic activity">
    <reaction evidence="11 12">
        <text>L-aspartate 4-semialdehyde + pyruvate = (2S,4S)-4-hydroxy-2,3,4,5-tetrahydrodipicolinate + H2O + H(+)</text>
        <dbReference type="Rhea" id="RHEA:34171"/>
        <dbReference type="ChEBI" id="CHEBI:15361"/>
        <dbReference type="ChEBI" id="CHEBI:15377"/>
        <dbReference type="ChEBI" id="CHEBI:15378"/>
        <dbReference type="ChEBI" id="CHEBI:67139"/>
        <dbReference type="ChEBI" id="CHEBI:537519"/>
        <dbReference type="EC" id="4.3.3.7"/>
    </reaction>
</comment>